<dbReference type="InterPro" id="IPR006148">
    <property type="entry name" value="Glc/Gal-6P_isomerase"/>
</dbReference>
<comment type="pathway">
    <text evidence="3 7">Carbohydrate degradation; pentose phosphate pathway; D-ribulose 5-phosphate from D-glucose 6-phosphate (oxidative stage): step 2/3.</text>
</comment>
<organism evidence="9 10">
    <name type="scientific">Microbaculum marinum</name>
    <dbReference type="NCBI Taxonomy" id="1764581"/>
    <lineage>
        <taxon>Bacteria</taxon>
        <taxon>Pseudomonadati</taxon>
        <taxon>Pseudomonadota</taxon>
        <taxon>Alphaproteobacteria</taxon>
        <taxon>Hyphomicrobiales</taxon>
        <taxon>Tepidamorphaceae</taxon>
        <taxon>Microbaculum</taxon>
    </lineage>
</organism>
<sequence length="228" mass="23497">MTHPRLIEYPSREALTDGLAAYLAARLADLVATTGRAAIALSGGSTPGPMLTRLGEADLHWEDVVVTLTDERQVPPSSPRSNQHLLAETLFRGAAAAAVFVPLYAPAPEPADGLEAIAASLNNLALPLDIAVLGMGTDMHTASLFPGAVGLDAALAADAPPAVLITAPGAEEPRITLSAPVLQGAGERHLMIAGADKRAALERALSLGDVRQAPVLAVLEDCTVHYAD</sequence>
<feature type="domain" description="Glucosamine/galactosamine-6-phosphate isomerase" evidence="8">
    <location>
        <begin position="11"/>
        <end position="219"/>
    </location>
</feature>
<evidence type="ECO:0000256" key="5">
    <source>
        <dbReference type="ARBA" id="ARBA00013198"/>
    </source>
</evidence>
<keyword evidence="10" id="KW-1185">Reference proteome</keyword>
<dbReference type="Pfam" id="PF01182">
    <property type="entry name" value="Glucosamine_iso"/>
    <property type="match status" value="1"/>
</dbReference>
<comment type="similarity">
    <text evidence="4 7">Belongs to the glucosamine/galactosamine-6-phosphate isomerase family. 6-phosphogluconolactonase subfamily.</text>
</comment>
<evidence type="ECO:0000259" key="8">
    <source>
        <dbReference type="Pfam" id="PF01182"/>
    </source>
</evidence>
<evidence type="ECO:0000256" key="1">
    <source>
        <dbReference type="ARBA" id="ARBA00000832"/>
    </source>
</evidence>
<evidence type="ECO:0000313" key="10">
    <source>
        <dbReference type="Proteomes" id="UP001378188"/>
    </source>
</evidence>
<dbReference type="GO" id="GO:0005975">
    <property type="term" value="P:carbohydrate metabolic process"/>
    <property type="evidence" value="ECO:0007669"/>
    <property type="project" value="UniProtKB-UniRule"/>
</dbReference>
<dbReference type="PANTHER" id="PTHR11054:SF0">
    <property type="entry name" value="6-PHOSPHOGLUCONOLACTONASE"/>
    <property type="match status" value="1"/>
</dbReference>
<dbReference type="CDD" id="cd01400">
    <property type="entry name" value="6PGL"/>
    <property type="match status" value="1"/>
</dbReference>
<dbReference type="EC" id="3.1.1.31" evidence="5 7"/>
<dbReference type="NCBIfam" id="TIGR01198">
    <property type="entry name" value="pgl"/>
    <property type="match status" value="1"/>
</dbReference>
<gene>
    <name evidence="7 9" type="primary">pgl</name>
    <name evidence="9" type="ORF">V3328_15915</name>
</gene>
<dbReference type="Proteomes" id="UP001378188">
    <property type="component" value="Unassembled WGS sequence"/>
</dbReference>
<evidence type="ECO:0000256" key="7">
    <source>
        <dbReference type="RuleBase" id="RU365095"/>
    </source>
</evidence>
<accession>A0AAW9RRW4</accession>
<comment type="catalytic activity">
    <reaction evidence="1 7">
        <text>6-phospho-D-glucono-1,5-lactone + H2O = 6-phospho-D-gluconate + H(+)</text>
        <dbReference type="Rhea" id="RHEA:12556"/>
        <dbReference type="ChEBI" id="CHEBI:15377"/>
        <dbReference type="ChEBI" id="CHEBI:15378"/>
        <dbReference type="ChEBI" id="CHEBI:57955"/>
        <dbReference type="ChEBI" id="CHEBI:58759"/>
        <dbReference type="EC" id="3.1.1.31"/>
    </reaction>
</comment>
<evidence type="ECO:0000256" key="2">
    <source>
        <dbReference type="ARBA" id="ARBA00002681"/>
    </source>
</evidence>
<keyword evidence="7 9" id="KW-0378">Hydrolase</keyword>
<dbReference type="InterPro" id="IPR005900">
    <property type="entry name" value="6-phosphogluconolactonase_DevB"/>
</dbReference>
<reference evidence="9 10" key="1">
    <citation type="submission" date="2024-02" db="EMBL/GenBank/DDBJ databases">
        <title>Genome analysis and characterization of Microbaculum marinisediminis sp. nov., isolated from marine sediment.</title>
        <authorList>
            <person name="Du Z.-J."/>
            <person name="Ye Y.-Q."/>
            <person name="Zhang Z.-R."/>
            <person name="Yuan S.-M."/>
            <person name="Zhang X.-Y."/>
        </authorList>
    </citation>
    <scope>NUCLEOTIDE SEQUENCE [LARGE SCALE GENOMIC DNA]</scope>
    <source>
        <strain evidence="9 10">SDUM1044001</strain>
    </source>
</reference>
<evidence type="ECO:0000313" key="9">
    <source>
        <dbReference type="EMBL" id="MEJ8572977.1"/>
    </source>
</evidence>
<dbReference type="PANTHER" id="PTHR11054">
    <property type="entry name" value="6-PHOSPHOGLUCONOLACTONASE"/>
    <property type="match status" value="1"/>
</dbReference>
<evidence type="ECO:0000256" key="3">
    <source>
        <dbReference type="ARBA" id="ARBA00004961"/>
    </source>
</evidence>
<dbReference type="InterPro" id="IPR037171">
    <property type="entry name" value="NagB/RpiA_transferase-like"/>
</dbReference>
<comment type="caution">
    <text evidence="9">The sequence shown here is derived from an EMBL/GenBank/DDBJ whole genome shotgun (WGS) entry which is preliminary data.</text>
</comment>
<dbReference type="SUPFAM" id="SSF100950">
    <property type="entry name" value="NagB/RpiA/CoA transferase-like"/>
    <property type="match status" value="1"/>
</dbReference>
<evidence type="ECO:0000256" key="4">
    <source>
        <dbReference type="ARBA" id="ARBA00010662"/>
    </source>
</evidence>
<comment type="function">
    <text evidence="2 7">Hydrolysis of 6-phosphogluconolactone to 6-phosphogluconate.</text>
</comment>
<dbReference type="Gene3D" id="3.40.50.1360">
    <property type="match status" value="1"/>
</dbReference>
<dbReference type="EMBL" id="JAZHOF010000006">
    <property type="protein sequence ID" value="MEJ8572977.1"/>
    <property type="molecule type" value="Genomic_DNA"/>
</dbReference>
<dbReference type="GO" id="GO:0006098">
    <property type="term" value="P:pentose-phosphate shunt"/>
    <property type="evidence" value="ECO:0007669"/>
    <property type="project" value="InterPro"/>
</dbReference>
<evidence type="ECO:0000256" key="6">
    <source>
        <dbReference type="ARBA" id="ARBA00020337"/>
    </source>
</evidence>
<dbReference type="AlphaFoldDB" id="A0AAW9RRW4"/>
<dbReference type="GO" id="GO:0017057">
    <property type="term" value="F:6-phosphogluconolactonase activity"/>
    <property type="evidence" value="ECO:0007669"/>
    <property type="project" value="UniProtKB-UniRule"/>
</dbReference>
<proteinExistence type="inferred from homology"/>
<dbReference type="RefSeq" id="WP_340330669.1">
    <property type="nucleotide sequence ID" value="NZ_JAZHOF010000006.1"/>
</dbReference>
<dbReference type="InterPro" id="IPR039104">
    <property type="entry name" value="6PGL"/>
</dbReference>
<protein>
    <recommendedName>
        <fullName evidence="6 7">6-phosphogluconolactonase</fullName>
        <shortName evidence="7">6PGL</shortName>
        <ecNumber evidence="5 7">3.1.1.31</ecNumber>
    </recommendedName>
</protein>
<name>A0AAW9RRW4_9HYPH</name>